<dbReference type="EMBL" id="BAABWU010000025">
    <property type="protein sequence ID" value="GAA6198614.1"/>
    <property type="molecule type" value="Genomic_DNA"/>
</dbReference>
<keyword evidence="3" id="KW-1185">Reference proteome</keyword>
<dbReference type="InterPro" id="IPR051599">
    <property type="entry name" value="Cell_Envelope_Assoc"/>
</dbReference>
<evidence type="ECO:0000313" key="3">
    <source>
        <dbReference type="Proteomes" id="UP001441944"/>
    </source>
</evidence>
<organism evidence="2 3">
    <name type="scientific">Pseudophaeobacter arcticus</name>
    <dbReference type="NCBI Taxonomy" id="385492"/>
    <lineage>
        <taxon>Bacteria</taxon>
        <taxon>Pseudomonadati</taxon>
        <taxon>Pseudomonadota</taxon>
        <taxon>Alphaproteobacteria</taxon>
        <taxon>Rhodobacterales</taxon>
        <taxon>Paracoccaceae</taxon>
        <taxon>Pseudophaeobacter</taxon>
    </lineage>
</organism>
<comment type="caution">
    <text evidence="2">The sequence shown here is derived from an EMBL/GenBank/DDBJ whole genome shotgun (WGS) entry which is preliminary data.</text>
</comment>
<dbReference type="RefSeq" id="WP_353402546.1">
    <property type="nucleotide sequence ID" value="NZ_BAABWU010000025.1"/>
</dbReference>
<dbReference type="Proteomes" id="UP001441944">
    <property type="component" value="Unassembled WGS sequence"/>
</dbReference>
<proteinExistence type="predicted"/>
<feature type="domain" description="DUF218" evidence="1">
    <location>
        <begin position="3"/>
        <end position="126"/>
    </location>
</feature>
<dbReference type="Gene3D" id="3.40.50.620">
    <property type="entry name" value="HUPs"/>
    <property type="match status" value="1"/>
</dbReference>
<evidence type="ECO:0000313" key="2">
    <source>
        <dbReference type="EMBL" id="GAA6198614.1"/>
    </source>
</evidence>
<gene>
    <name evidence="2" type="ORF">NBRC116598_40590</name>
</gene>
<dbReference type="CDD" id="cd06259">
    <property type="entry name" value="YdcF-like"/>
    <property type="match status" value="1"/>
</dbReference>
<accession>A0ABQ0ARZ6</accession>
<dbReference type="InterPro" id="IPR014729">
    <property type="entry name" value="Rossmann-like_a/b/a_fold"/>
</dbReference>
<dbReference type="Pfam" id="PF02698">
    <property type="entry name" value="DUF218"/>
    <property type="match status" value="1"/>
</dbReference>
<dbReference type="PANTHER" id="PTHR30336">
    <property type="entry name" value="INNER MEMBRANE PROTEIN, PROBABLE PERMEASE"/>
    <property type="match status" value="1"/>
</dbReference>
<evidence type="ECO:0000259" key="1">
    <source>
        <dbReference type="Pfam" id="PF02698"/>
    </source>
</evidence>
<protein>
    <submittedName>
        <fullName evidence="2">YdcF family protein</fullName>
    </submittedName>
</protein>
<sequence length="177" mass="19737">MSVAVVLGAAVQSDGQPSPTLRRRSLHAVQLFRQGRVTHVICCGGLGRFPPREAEVIRQVCRDEDLPEAAILLEDQSHSTLENLRNIRPILADLGWPEIVIVTDRYHKWRALLTARHFGYAAQADCPAMTGTAGRRVVKFWLREIPALIYYLWRLRGSDGGQPSDRGQPSERGQSSG</sequence>
<dbReference type="InterPro" id="IPR003848">
    <property type="entry name" value="DUF218"/>
</dbReference>
<name>A0ABQ0ARZ6_9RHOB</name>
<reference evidence="2 3" key="1">
    <citation type="submission" date="2024-04" db="EMBL/GenBank/DDBJ databases">
        <title>Draft genome sequence of Pseudophaeobacter arcticus NBRC 116598.</title>
        <authorList>
            <person name="Miyakawa T."/>
            <person name="Kusuya Y."/>
            <person name="Miura T."/>
        </authorList>
    </citation>
    <scope>NUCLEOTIDE SEQUENCE [LARGE SCALE GENOMIC DNA]</scope>
    <source>
        <strain evidence="2 3">SU-CL00105</strain>
    </source>
</reference>
<dbReference type="PANTHER" id="PTHR30336:SF20">
    <property type="entry name" value="DUF218 DOMAIN-CONTAINING PROTEIN"/>
    <property type="match status" value="1"/>
</dbReference>